<dbReference type="Gene3D" id="1.25.40.10">
    <property type="entry name" value="Tetratricopeptide repeat domain"/>
    <property type="match status" value="1"/>
</dbReference>
<dbReference type="Pfam" id="PF13176">
    <property type="entry name" value="TPR_7"/>
    <property type="match status" value="1"/>
</dbReference>
<feature type="domain" description="Peptidase M48" evidence="9">
    <location>
        <begin position="63"/>
        <end position="153"/>
    </location>
</feature>
<evidence type="ECO:0000256" key="4">
    <source>
        <dbReference type="ARBA" id="ARBA00022833"/>
    </source>
</evidence>
<keyword evidence="4 7" id="KW-0862">Zinc</keyword>
<dbReference type="Gene3D" id="3.30.2010.10">
    <property type="entry name" value="Metalloproteases ('zincins'), catalytic domain"/>
    <property type="match status" value="1"/>
</dbReference>
<evidence type="ECO:0000313" key="11">
    <source>
        <dbReference type="Proteomes" id="UP000005695"/>
    </source>
</evidence>
<dbReference type="InterPro" id="IPR011990">
    <property type="entry name" value="TPR-like_helical_dom_sf"/>
</dbReference>
<evidence type="ECO:0000259" key="9">
    <source>
        <dbReference type="Pfam" id="PF01435"/>
    </source>
</evidence>
<feature type="repeat" description="TPR" evidence="6">
    <location>
        <begin position="282"/>
        <end position="315"/>
    </location>
</feature>
<comment type="caution">
    <text evidence="10">The sequence shown here is derived from an EMBL/GenBank/DDBJ whole genome shotgun (WGS) entry which is preliminary data.</text>
</comment>
<comment type="cofactor">
    <cofactor evidence="7">
        <name>Zn(2+)</name>
        <dbReference type="ChEBI" id="CHEBI:29105"/>
    </cofactor>
    <text evidence="7">Binds 1 zinc ion per subunit.</text>
</comment>
<dbReference type="PANTHER" id="PTHR22726:SF1">
    <property type="entry name" value="METALLOENDOPEPTIDASE OMA1, MITOCHONDRIAL"/>
    <property type="match status" value="1"/>
</dbReference>
<dbReference type="GO" id="GO:0046872">
    <property type="term" value="F:metal ion binding"/>
    <property type="evidence" value="ECO:0007669"/>
    <property type="project" value="UniProtKB-KW"/>
</dbReference>
<sequence>MVKRFVVWMFVMFTVTACLPQTLPHPWQKKNVTTVVQVKRAGADAARYLVQKHGGRLNDETIQNYLDSLVRRLATYEGYRNQDWQVLVVNDPACDLLAVPGQTVLVYRGFLAAVDSEQELAAALGHAMAHLALDHLARSATEEAFEQPITTTAGNDSTVIRGQQLADYMLQHHYSFEEETQAQALWQQQVGPMGQAAVLSAALCRDGWIERHPNGSATVLPVLPPPPEPLSAVSFDDMHNVLMALVPGYVVFEQGVEQERLDHFPQAIGLYLQAATQSPDQSQILTGLGLAYLKVGELNSAKHHLQRAVRLDGGYYRSRLGLGYVALQLEQFGLAEKELRASQALLPTVQGSYLLAELYQRQGDWQQAEPLFQQVVDGDPHGRLGKAARRALQQRQ</sequence>
<keyword evidence="5 7" id="KW-0482">Metalloprotease</keyword>
<dbReference type="InterPro" id="IPR019734">
    <property type="entry name" value="TPR_rpt"/>
</dbReference>
<reference evidence="10" key="1">
    <citation type="submission" date="2006-05" db="EMBL/GenBank/DDBJ databases">
        <title>Annotation of the draft genome assembly of Desulfuromonas acetoxidans DSM 684.</title>
        <authorList>
            <consortium name="US DOE Joint Genome Institute (JGI-ORNL)"/>
            <person name="Larimer F."/>
            <person name="Land M."/>
            <person name="Hauser L."/>
        </authorList>
    </citation>
    <scope>NUCLEOTIDE SEQUENCE [LARGE SCALE GENOMIC DNA]</scope>
    <source>
        <strain evidence="10">DSM 684</strain>
    </source>
</reference>
<reference evidence="10" key="2">
    <citation type="submission" date="2006-05" db="EMBL/GenBank/DDBJ databases">
        <title>Sequencing of the draft genome and assembly of Desulfuromonas acetoxidans DSM 684.</title>
        <authorList>
            <consortium name="US DOE Joint Genome Institute (JGI-PGF)"/>
            <person name="Copeland A."/>
            <person name="Lucas S."/>
            <person name="Lapidus A."/>
            <person name="Barry K."/>
            <person name="Detter J.C."/>
            <person name="Glavina del Rio T."/>
            <person name="Hammon N."/>
            <person name="Israni S."/>
            <person name="Dalin E."/>
            <person name="Tice H."/>
            <person name="Bruce D."/>
            <person name="Pitluck S."/>
            <person name="Richardson P."/>
        </authorList>
    </citation>
    <scope>NUCLEOTIDE SEQUENCE [LARGE SCALE GENOMIC DNA]</scope>
    <source>
        <strain evidence="10">DSM 684</strain>
    </source>
</reference>
<evidence type="ECO:0000313" key="10">
    <source>
        <dbReference type="EMBL" id="EAT15133.1"/>
    </source>
</evidence>
<dbReference type="Pfam" id="PF13432">
    <property type="entry name" value="TPR_16"/>
    <property type="match status" value="1"/>
</dbReference>
<evidence type="ECO:0000256" key="6">
    <source>
        <dbReference type="PROSITE-ProRule" id="PRU00339"/>
    </source>
</evidence>
<dbReference type="AlphaFoldDB" id="Q1JY63"/>
<proteinExistence type="inferred from homology"/>
<dbReference type="SMART" id="SM00028">
    <property type="entry name" value="TPR"/>
    <property type="match status" value="3"/>
</dbReference>
<evidence type="ECO:0000256" key="8">
    <source>
        <dbReference type="SAM" id="SignalP"/>
    </source>
</evidence>
<evidence type="ECO:0000256" key="7">
    <source>
        <dbReference type="RuleBase" id="RU003983"/>
    </source>
</evidence>
<keyword evidence="2" id="KW-0479">Metal-binding</keyword>
<evidence type="ECO:0000256" key="2">
    <source>
        <dbReference type="ARBA" id="ARBA00022723"/>
    </source>
</evidence>
<dbReference type="PROSITE" id="PS50005">
    <property type="entry name" value="TPR"/>
    <property type="match status" value="2"/>
</dbReference>
<dbReference type="InterPro" id="IPR051156">
    <property type="entry name" value="Mito/Outer_Membr_Metalloprot"/>
</dbReference>
<keyword evidence="11" id="KW-1185">Reference proteome</keyword>
<feature type="chain" id="PRO_5004192651" evidence="8">
    <location>
        <begin position="18"/>
        <end position="396"/>
    </location>
</feature>
<gene>
    <name evidence="10" type="ORF">Dace_0503</name>
</gene>
<organism evidence="10 11">
    <name type="scientific">Desulfuromonas acetoxidans (strain DSM 684 / 11070)</name>
    <dbReference type="NCBI Taxonomy" id="281689"/>
    <lineage>
        <taxon>Bacteria</taxon>
        <taxon>Pseudomonadati</taxon>
        <taxon>Thermodesulfobacteriota</taxon>
        <taxon>Desulfuromonadia</taxon>
        <taxon>Desulfuromonadales</taxon>
        <taxon>Desulfuromonadaceae</taxon>
        <taxon>Desulfuromonas</taxon>
    </lineage>
</organism>
<keyword evidence="1 7" id="KW-0645">Protease</keyword>
<dbReference type="SUPFAM" id="SSF48452">
    <property type="entry name" value="TPR-like"/>
    <property type="match status" value="1"/>
</dbReference>
<protein>
    <submittedName>
        <fullName evidence="10">Tetratricopeptide TPR_2</fullName>
    </submittedName>
</protein>
<dbReference type="Pfam" id="PF01435">
    <property type="entry name" value="Peptidase_M48"/>
    <property type="match status" value="1"/>
</dbReference>
<dbReference type="PROSITE" id="PS51257">
    <property type="entry name" value="PROKAR_LIPOPROTEIN"/>
    <property type="match status" value="1"/>
</dbReference>
<dbReference type="GO" id="GO:0016020">
    <property type="term" value="C:membrane"/>
    <property type="evidence" value="ECO:0007669"/>
    <property type="project" value="TreeGrafter"/>
</dbReference>
<dbReference type="EMBL" id="AAEW02000013">
    <property type="protein sequence ID" value="EAT15133.1"/>
    <property type="molecule type" value="Genomic_DNA"/>
</dbReference>
<evidence type="ECO:0000256" key="3">
    <source>
        <dbReference type="ARBA" id="ARBA00022801"/>
    </source>
</evidence>
<evidence type="ECO:0000256" key="5">
    <source>
        <dbReference type="ARBA" id="ARBA00023049"/>
    </source>
</evidence>
<keyword evidence="3 7" id="KW-0378">Hydrolase</keyword>
<dbReference type="InterPro" id="IPR001915">
    <property type="entry name" value="Peptidase_M48"/>
</dbReference>
<keyword evidence="6" id="KW-0802">TPR repeat</keyword>
<dbReference type="PANTHER" id="PTHR22726">
    <property type="entry name" value="METALLOENDOPEPTIDASE OMA1"/>
    <property type="match status" value="1"/>
</dbReference>
<dbReference type="Proteomes" id="UP000005695">
    <property type="component" value="Unassembled WGS sequence"/>
</dbReference>
<feature type="repeat" description="TPR" evidence="6">
    <location>
        <begin position="349"/>
        <end position="382"/>
    </location>
</feature>
<keyword evidence="8" id="KW-0732">Signal</keyword>
<evidence type="ECO:0000256" key="1">
    <source>
        <dbReference type="ARBA" id="ARBA00022670"/>
    </source>
</evidence>
<comment type="similarity">
    <text evidence="7">Belongs to the peptidase M48 family.</text>
</comment>
<name>Q1JY63_DESA6</name>
<accession>Q1JY63</accession>
<dbReference type="GO" id="GO:0051603">
    <property type="term" value="P:proteolysis involved in protein catabolic process"/>
    <property type="evidence" value="ECO:0007669"/>
    <property type="project" value="TreeGrafter"/>
</dbReference>
<feature type="signal peptide" evidence="8">
    <location>
        <begin position="1"/>
        <end position="17"/>
    </location>
</feature>
<dbReference type="GO" id="GO:0004222">
    <property type="term" value="F:metalloendopeptidase activity"/>
    <property type="evidence" value="ECO:0007669"/>
    <property type="project" value="InterPro"/>
</dbReference>